<protein>
    <submittedName>
        <fullName evidence="2">Uncharacterized protein</fullName>
    </submittedName>
</protein>
<evidence type="ECO:0000256" key="1">
    <source>
        <dbReference type="SAM" id="MobiDB-lite"/>
    </source>
</evidence>
<dbReference type="EMBL" id="HBFM01030507">
    <property type="protein sequence ID" value="CAD8788997.1"/>
    <property type="molecule type" value="Transcribed_RNA"/>
</dbReference>
<organism evidence="2">
    <name type="scientific">Polytomella parva</name>
    <dbReference type="NCBI Taxonomy" id="51329"/>
    <lineage>
        <taxon>Eukaryota</taxon>
        <taxon>Viridiplantae</taxon>
        <taxon>Chlorophyta</taxon>
        <taxon>core chlorophytes</taxon>
        <taxon>Chlorophyceae</taxon>
        <taxon>CS clade</taxon>
        <taxon>Chlamydomonadales</taxon>
        <taxon>Chlamydomonadaceae</taxon>
        <taxon>Polytomella</taxon>
    </lineage>
</organism>
<name>A0A7S0YQZ0_9CHLO</name>
<evidence type="ECO:0000313" key="2">
    <source>
        <dbReference type="EMBL" id="CAD8788997.1"/>
    </source>
</evidence>
<feature type="compositionally biased region" description="Low complexity" evidence="1">
    <location>
        <begin position="265"/>
        <end position="281"/>
    </location>
</feature>
<accession>A0A7S0YQZ0</accession>
<reference evidence="2" key="1">
    <citation type="submission" date="2021-01" db="EMBL/GenBank/DDBJ databases">
        <authorList>
            <person name="Corre E."/>
            <person name="Pelletier E."/>
            <person name="Niang G."/>
            <person name="Scheremetjew M."/>
            <person name="Finn R."/>
            <person name="Kale V."/>
            <person name="Holt S."/>
            <person name="Cochrane G."/>
            <person name="Meng A."/>
            <person name="Brown T."/>
            <person name="Cohen L."/>
        </authorList>
    </citation>
    <scope>NUCLEOTIDE SEQUENCE</scope>
    <source>
        <strain evidence="2">SAG 63-3</strain>
    </source>
</reference>
<proteinExistence type="predicted"/>
<sequence>MSAVTICRHPIGNLLDVSQCVDSKHLFANVKNEGIFNYLNQTGEKLAVFASASKKQTVSNLCATHAGLSYVLNDEEVRKQFLCFVYGKDVKLSRSLSAPTYKIPITGSVYSCYGLRLGRKSSGVAIVFVDGKVGFVSEDNPKLQYLPQLPSPTSSKAFVAAVHNSTLAVAVQVGHLVELYIYKIGSKQSTTVSLAAPAGAVATHLSLADSCGLIQWSNGHVTVVREGLSDTFPARNSTFLVASPSRAGSSSAVADPKRKRKSGDTASFSSASSSSSSSSSSTSPKFLAVLLDDSQLLVLDLESNARQGQLGYTLRDSSFGVSISSGSIFIDTPLVSLAGSPSKVVTLASSVESAGNTLNASMSLMIDDSVFSLSIPLTNRSVNLASLVARLSFKAVPAPSEASGATPPSVADNAAAKLPKQARLPASASYSLLSLDGVDSSSSSSFDSFLAGSHRHLSERDDVVRATCPYDMAVSTVVQSTVVVLPAVDVAAFGCHGQMAITVVHG</sequence>
<gene>
    <name evidence="2" type="ORF">PPAR00522_LOCUS19898</name>
</gene>
<feature type="region of interest" description="Disordered" evidence="1">
    <location>
        <begin position="247"/>
        <end position="281"/>
    </location>
</feature>
<dbReference type="AlphaFoldDB" id="A0A7S0YQZ0"/>